<evidence type="ECO:0000313" key="1">
    <source>
        <dbReference type="EMBL" id="KAF9471525.1"/>
    </source>
</evidence>
<dbReference type="AlphaFoldDB" id="A0A9P5YMW0"/>
<gene>
    <name evidence="1" type="ORF">BDN70DRAFT_819895</name>
</gene>
<dbReference type="Gene3D" id="3.60.130.30">
    <property type="match status" value="1"/>
</dbReference>
<reference evidence="1" key="1">
    <citation type="submission" date="2020-11" db="EMBL/GenBank/DDBJ databases">
        <authorList>
            <consortium name="DOE Joint Genome Institute"/>
            <person name="Ahrendt S."/>
            <person name="Riley R."/>
            <person name="Andreopoulos W."/>
            <person name="Labutti K."/>
            <person name="Pangilinan J."/>
            <person name="Ruiz-Duenas F.J."/>
            <person name="Barrasa J.M."/>
            <person name="Sanchez-Garcia M."/>
            <person name="Camarero S."/>
            <person name="Miyauchi S."/>
            <person name="Serrano A."/>
            <person name="Linde D."/>
            <person name="Babiker R."/>
            <person name="Drula E."/>
            <person name="Ayuso-Fernandez I."/>
            <person name="Pacheco R."/>
            <person name="Padilla G."/>
            <person name="Ferreira P."/>
            <person name="Barriuso J."/>
            <person name="Kellner H."/>
            <person name="Castanera R."/>
            <person name="Alfaro M."/>
            <person name="Ramirez L."/>
            <person name="Pisabarro A.G."/>
            <person name="Kuo A."/>
            <person name="Tritt A."/>
            <person name="Lipzen A."/>
            <person name="He G."/>
            <person name="Yan M."/>
            <person name="Ng V."/>
            <person name="Cullen D."/>
            <person name="Martin F."/>
            <person name="Rosso M.-N."/>
            <person name="Henrissat B."/>
            <person name="Hibbett D."/>
            <person name="Martinez A.T."/>
            <person name="Grigoriev I.V."/>
        </authorList>
    </citation>
    <scope>NUCLEOTIDE SEQUENCE</scope>
    <source>
        <strain evidence="1">CIRM-BRFM 674</strain>
    </source>
</reference>
<organism evidence="1 2">
    <name type="scientific">Pholiota conissans</name>
    <dbReference type="NCBI Taxonomy" id="109636"/>
    <lineage>
        <taxon>Eukaryota</taxon>
        <taxon>Fungi</taxon>
        <taxon>Dikarya</taxon>
        <taxon>Basidiomycota</taxon>
        <taxon>Agaricomycotina</taxon>
        <taxon>Agaricomycetes</taxon>
        <taxon>Agaricomycetidae</taxon>
        <taxon>Agaricales</taxon>
        <taxon>Agaricineae</taxon>
        <taxon>Strophariaceae</taxon>
        <taxon>Pholiota</taxon>
    </lineage>
</organism>
<dbReference type="OrthoDB" id="3202607at2759"/>
<proteinExistence type="predicted"/>
<name>A0A9P5YMW0_9AGAR</name>
<protein>
    <submittedName>
        <fullName evidence="1">Uncharacterized protein</fullName>
    </submittedName>
</protein>
<comment type="caution">
    <text evidence="1">The sequence shown here is derived from an EMBL/GenBank/DDBJ whole genome shotgun (WGS) entry which is preliminary data.</text>
</comment>
<sequence>NSSLHRNWPNNIWASFAVNFGPYTVCQSHQDFANLSFGWCGITALGDFDLKEGGHLVLWDLKLIIQFPPGSTILIPSSVITHSNVPISRLETQLSFTQFSAGGLFHWVDQGFQSTDSYLATLTPEGEEENLRRREERCKLGLFLFSTMCSLPADREA</sequence>
<dbReference type="Proteomes" id="UP000807469">
    <property type="component" value="Unassembled WGS sequence"/>
</dbReference>
<keyword evidence="2" id="KW-1185">Reference proteome</keyword>
<evidence type="ECO:0000313" key="2">
    <source>
        <dbReference type="Proteomes" id="UP000807469"/>
    </source>
</evidence>
<accession>A0A9P5YMW0</accession>
<feature type="non-terminal residue" evidence="1">
    <location>
        <position position="1"/>
    </location>
</feature>
<dbReference type="EMBL" id="MU155671">
    <property type="protein sequence ID" value="KAF9471525.1"/>
    <property type="molecule type" value="Genomic_DNA"/>
</dbReference>